<dbReference type="Gene3D" id="3.90.1200.10">
    <property type="match status" value="1"/>
</dbReference>
<evidence type="ECO:0000259" key="1">
    <source>
        <dbReference type="Pfam" id="PF01636"/>
    </source>
</evidence>
<dbReference type="Proteomes" id="UP000272528">
    <property type="component" value="Chromosome"/>
</dbReference>
<protein>
    <submittedName>
        <fullName evidence="2">Aminoglycoside phosphotransferase family protein</fullName>
    </submittedName>
</protein>
<sequence length="337" mass="38113">MSEIQYNIQFTKLCQLLQLGELIGIPEAISGGLLHRMYRVETDQGTYAVKALNPQIMMRPTAMSNYMNSERIANLAAAHVPALPAKQYNGTSVQEVENQYYLVFEWIEGRSLRLNEITPVHSEQIGRVVAGIQKVDFSVLGIPNHPSSLAPVTNWSHYLQQGEGSHSLWVNLLGENKDLLHVWNTQANDAAEWLESDKVISHGDLDAKNVMWNQDRPIIIDWEASGYVNPMSNVIETAIYWSETETGVIDKERFAAFMRGYKMKCGPLHANWKVVLAYGFLGKLGWLEYNLKRSLGIECTDEAEQQMGTEQVIATINAIKSYADQIPVLEEWLNEEL</sequence>
<evidence type="ECO:0000313" key="3">
    <source>
        <dbReference type="Proteomes" id="UP000272528"/>
    </source>
</evidence>
<proteinExistence type="predicted"/>
<dbReference type="InterPro" id="IPR011009">
    <property type="entry name" value="Kinase-like_dom_sf"/>
</dbReference>
<dbReference type="SUPFAM" id="SSF56112">
    <property type="entry name" value="Protein kinase-like (PK-like)"/>
    <property type="match status" value="1"/>
</dbReference>
<feature type="domain" description="Aminoglycoside phosphotransferase" evidence="1">
    <location>
        <begin position="28"/>
        <end position="257"/>
    </location>
</feature>
<name>A0A3S9A6P7_9BACL</name>
<keyword evidence="2" id="KW-0808">Transferase</keyword>
<dbReference type="RefSeq" id="WP_126017088.1">
    <property type="nucleotide sequence ID" value="NZ_CP034437.1"/>
</dbReference>
<dbReference type="GO" id="GO:0016740">
    <property type="term" value="F:transferase activity"/>
    <property type="evidence" value="ECO:0007669"/>
    <property type="project" value="UniProtKB-KW"/>
</dbReference>
<dbReference type="Pfam" id="PF01636">
    <property type="entry name" value="APH"/>
    <property type="match status" value="1"/>
</dbReference>
<dbReference type="InterPro" id="IPR051678">
    <property type="entry name" value="AGP_Transferase"/>
</dbReference>
<accession>A0A3S9A6P7</accession>
<dbReference type="EMBL" id="CP034437">
    <property type="protein sequence ID" value="AZN41381.1"/>
    <property type="molecule type" value="Genomic_DNA"/>
</dbReference>
<dbReference type="KEGG" id="palb:EJC50_18160"/>
<organism evidence="2 3">
    <name type="scientific">Paenibacillus albus</name>
    <dbReference type="NCBI Taxonomy" id="2495582"/>
    <lineage>
        <taxon>Bacteria</taxon>
        <taxon>Bacillati</taxon>
        <taxon>Bacillota</taxon>
        <taxon>Bacilli</taxon>
        <taxon>Bacillales</taxon>
        <taxon>Paenibacillaceae</taxon>
        <taxon>Paenibacillus</taxon>
    </lineage>
</organism>
<keyword evidence="3" id="KW-1185">Reference proteome</keyword>
<dbReference type="AlphaFoldDB" id="A0A3S9A6P7"/>
<dbReference type="OrthoDB" id="2352890at2"/>
<dbReference type="InterPro" id="IPR002575">
    <property type="entry name" value="Aminoglycoside_PTrfase"/>
</dbReference>
<gene>
    <name evidence="2" type="ORF">EJC50_18160</name>
</gene>
<evidence type="ECO:0000313" key="2">
    <source>
        <dbReference type="EMBL" id="AZN41381.1"/>
    </source>
</evidence>
<reference evidence="3" key="1">
    <citation type="submission" date="2018-12" db="EMBL/GenBank/DDBJ databases">
        <title>Genome sequence of Peanibacillus sp.</title>
        <authorList>
            <person name="Subramani G."/>
            <person name="Srinivasan S."/>
            <person name="Kim M.K."/>
        </authorList>
    </citation>
    <scope>NUCLEOTIDE SEQUENCE [LARGE SCALE GENOMIC DNA]</scope>
    <source>
        <strain evidence="3">18JY67-1</strain>
    </source>
</reference>
<dbReference type="PANTHER" id="PTHR21310">
    <property type="entry name" value="AMINOGLYCOSIDE PHOSPHOTRANSFERASE-RELATED-RELATED"/>
    <property type="match status" value="1"/>
</dbReference>